<proteinExistence type="predicted"/>
<protein>
    <submittedName>
        <fullName evidence="1">Uncharacterized protein</fullName>
    </submittedName>
</protein>
<comment type="caution">
    <text evidence="1">The sequence shown here is derived from an EMBL/GenBank/DDBJ whole genome shotgun (WGS) entry which is preliminary data.</text>
</comment>
<evidence type="ECO:0000313" key="2">
    <source>
        <dbReference type="Proteomes" id="UP000298433"/>
    </source>
</evidence>
<keyword evidence="2" id="KW-1185">Reference proteome</keyword>
<dbReference type="AlphaFoldDB" id="A0A4R8XRQ4"/>
<dbReference type="EMBL" id="SOGN01000035">
    <property type="protein sequence ID" value="TFC81423.1"/>
    <property type="molecule type" value="Genomic_DNA"/>
</dbReference>
<sequence length="81" mass="9236">MSDKTTYQAIFYGPNVIAAGTPRELEYVNGEYQKEVVIDFTDDGVTAHRTFRLVRATEEPIPYRFVDDEHDEPDGQADIPN</sequence>
<dbReference type="RefSeq" id="WP_134369852.1">
    <property type="nucleotide sequence ID" value="NZ_SOGN01000035.1"/>
</dbReference>
<evidence type="ECO:0000313" key="1">
    <source>
        <dbReference type="EMBL" id="TFC81423.1"/>
    </source>
</evidence>
<name>A0A4R8XRQ4_9MICO</name>
<dbReference type="OrthoDB" id="5122862at2"/>
<organism evidence="1 2">
    <name type="scientific">Cryobacterium cheniae</name>
    <dbReference type="NCBI Taxonomy" id="1259262"/>
    <lineage>
        <taxon>Bacteria</taxon>
        <taxon>Bacillati</taxon>
        <taxon>Actinomycetota</taxon>
        <taxon>Actinomycetes</taxon>
        <taxon>Micrococcales</taxon>
        <taxon>Microbacteriaceae</taxon>
        <taxon>Cryobacterium</taxon>
    </lineage>
</organism>
<gene>
    <name evidence="1" type="ORF">E3T23_08135</name>
</gene>
<accession>A0A4R8XRQ4</accession>
<reference evidence="1 2" key="1">
    <citation type="submission" date="2019-03" db="EMBL/GenBank/DDBJ databases">
        <title>Genomics of glacier-inhabiting Cryobacterium strains.</title>
        <authorList>
            <person name="Liu Q."/>
            <person name="Xin Y.-H."/>
        </authorList>
    </citation>
    <scope>NUCLEOTIDE SEQUENCE [LARGE SCALE GENOMIC DNA]</scope>
    <source>
        <strain evidence="1 2">TMT2-48-2</strain>
    </source>
</reference>
<dbReference type="Proteomes" id="UP000298433">
    <property type="component" value="Unassembled WGS sequence"/>
</dbReference>